<evidence type="ECO:0000259" key="4">
    <source>
        <dbReference type="Pfam" id="PF01593"/>
    </source>
</evidence>
<dbReference type="Pfam" id="PF01593">
    <property type="entry name" value="Amino_oxidase"/>
    <property type="match status" value="1"/>
</dbReference>
<keyword evidence="6" id="KW-1185">Reference proteome</keyword>
<sequence>MTAEVADAVVIGAGPNGLVAANALADAGWDVVLLEANDEVGGAVRSAEVTAPGFCNDLFSAFYPLAAASPVIQGLDLADFGLSWRHAPSVLAHALDDGRAAVLSRDPAQTAASVEEFAPGDGDAWLRMFDQWRQLRDPLLDALFTPFPPVVAGLRIVRALRIAGFLDLARLSVLPVRRLATENFDGDGAAALLTGNAMHADVPPDAAGSGVFGWLLCMLGQDVGFPVPEGGAQRFADALAGRARSRGVSIRTSARVEAVELTGGRATGVRLQDGGRVRARRAVLADVDAPSLYRDLVGLDRLPGRMRRDLERFQWDHATLKLNWALDGPVPWAARGAHGAGTVHLGVDVDGFVDHAADLTVGRVPERPFLLFGQMTTADPTRSPQGTESAWAYTHVPRGSLDDPGALDAHVDRMTAAVERVAPGFSSHVLARSAQSPEDLSSADSNLVGGAINAGTSAVHQELVFRPTPGLGRPETPVPGLYLAGASAHPGGGVHGACGWNAARAALRTERAWAGARRALLRTAWGRVLGP</sequence>
<organism evidence="5 6">
    <name type="scientific">Nocardioides pocheonensis</name>
    <dbReference type="NCBI Taxonomy" id="661485"/>
    <lineage>
        <taxon>Bacteria</taxon>
        <taxon>Bacillati</taxon>
        <taxon>Actinomycetota</taxon>
        <taxon>Actinomycetes</taxon>
        <taxon>Propionibacteriales</taxon>
        <taxon>Nocardioidaceae</taxon>
        <taxon>Nocardioides</taxon>
    </lineage>
</organism>
<evidence type="ECO:0000256" key="2">
    <source>
        <dbReference type="ARBA" id="ARBA00038825"/>
    </source>
</evidence>
<dbReference type="RefSeq" id="WP_123222743.1">
    <property type="nucleotide sequence ID" value="NZ_RJSF01000037.1"/>
</dbReference>
<name>A0A3N0GRS1_9ACTN</name>
<dbReference type="PRINTS" id="PR00420">
    <property type="entry name" value="RNGMNOXGNASE"/>
</dbReference>
<dbReference type="PANTHER" id="PTHR10668">
    <property type="entry name" value="PHYTOENE DEHYDROGENASE"/>
    <property type="match status" value="1"/>
</dbReference>
<evidence type="ECO:0000256" key="3">
    <source>
        <dbReference type="ARBA" id="ARBA00040298"/>
    </source>
</evidence>
<protein>
    <recommendedName>
        <fullName evidence="3">Pyridine nucleotide-disulfide oxidoreductase domain-containing protein 2</fullName>
    </recommendedName>
</protein>
<dbReference type="InterPro" id="IPR002937">
    <property type="entry name" value="Amino_oxidase"/>
</dbReference>
<comment type="caution">
    <text evidence="5">The sequence shown here is derived from an EMBL/GenBank/DDBJ whole genome shotgun (WGS) entry which is preliminary data.</text>
</comment>
<gene>
    <name evidence="5" type="ORF">EFL26_09935</name>
</gene>
<dbReference type="SUPFAM" id="SSF51905">
    <property type="entry name" value="FAD/NAD(P)-binding domain"/>
    <property type="match status" value="1"/>
</dbReference>
<dbReference type="Proteomes" id="UP000279994">
    <property type="component" value="Unassembled WGS sequence"/>
</dbReference>
<proteinExistence type="predicted"/>
<comment type="function">
    <text evidence="1">Probable oxidoreductase that may play a role as regulator of mitochondrial function.</text>
</comment>
<feature type="domain" description="Amine oxidase" evidence="4">
    <location>
        <begin position="17"/>
        <end position="505"/>
    </location>
</feature>
<dbReference type="PANTHER" id="PTHR10668:SF105">
    <property type="entry name" value="DEHYDROGENASE-RELATED"/>
    <property type="match status" value="1"/>
</dbReference>
<dbReference type="EMBL" id="RJSF01000037">
    <property type="protein sequence ID" value="RNM14780.1"/>
    <property type="molecule type" value="Genomic_DNA"/>
</dbReference>
<evidence type="ECO:0000313" key="6">
    <source>
        <dbReference type="Proteomes" id="UP000279994"/>
    </source>
</evidence>
<dbReference type="Gene3D" id="3.50.50.60">
    <property type="entry name" value="FAD/NAD(P)-binding domain"/>
    <property type="match status" value="2"/>
</dbReference>
<evidence type="ECO:0000313" key="5">
    <source>
        <dbReference type="EMBL" id="RNM14780.1"/>
    </source>
</evidence>
<evidence type="ECO:0000256" key="1">
    <source>
        <dbReference type="ARBA" id="ARBA00037217"/>
    </source>
</evidence>
<dbReference type="GO" id="GO:0016491">
    <property type="term" value="F:oxidoreductase activity"/>
    <property type="evidence" value="ECO:0007669"/>
    <property type="project" value="InterPro"/>
</dbReference>
<comment type="subunit">
    <text evidence="2">Interacts with COX5B; this interaction may contribute to localize PYROXD2 to the inner face of the inner mitochondrial membrane.</text>
</comment>
<dbReference type="AlphaFoldDB" id="A0A3N0GRS1"/>
<reference evidence="5 6" key="1">
    <citation type="submission" date="2018-11" db="EMBL/GenBank/DDBJ databases">
        <authorList>
            <person name="Li F."/>
        </authorList>
    </citation>
    <scope>NUCLEOTIDE SEQUENCE [LARGE SCALE GENOMIC DNA]</scope>
    <source>
        <strain evidence="5 6">Gsoil 818</strain>
    </source>
</reference>
<dbReference type="OrthoDB" id="833207at2"/>
<accession>A0A3N0GRS1</accession>
<dbReference type="InterPro" id="IPR036188">
    <property type="entry name" value="FAD/NAD-bd_sf"/>
</dbReference>